<keyword evidence="5" id="KW-0486">Methionine biosynthesis</keyword>
<dbReference type="InterPro" id="IPR010049">
    <property type="entry name" value="MTA_SAH_Nsdase"/>
</dbReference>
<protein>
    <recommendedName>
        <fullName evidence="2">adenosylhomocysteine nucleosidase</fullName>
        <ecNumber evidence="2">3.2.2.9</ecNumber>
    </recommendedName>
</protein>
<keyword evidence="8" id="KW-1185">Reference proteome</keyword>
<dbReference type="Pfam" id="PF01048">
    <property type="entry name" value="PNP_UDP_1"/>
    <property type="match status" value="1"/>
</dbReference>
<comment type="pathway">
    <text evidence="1">Amino-acid biosynthesis; L-methionine biosynthesis via salvage pathway; S-methyl-5-thio-alpha-D-ribose 1-phosphate from S-methyl-5'-thioadenosine (hydrolase route): step 1/2.</text>
</comment>
<gene>
    <name evidence="7" type="ORF">VF724_14870</name>
</gene>
<dbReference type="RefSeq" id="WP_371755062.1">
    <property type="nucleotide sequence ID" value="NZ_JAYJLD010000025.1"/>
</dbReference>
<comment type="caution">
    <text evidence="7">The sequence shown here is derived from an EMBL/GenBank/DDBJ whole genome shotgun (WGS) entry which is preliminary data.</text>
</comment>
<keyword evidence="3" id="KW-0028">Amino-acid biosynthesis</keyword>
<evidence type="ECO:0000313" key="8">
    <source>
        <dbReference type="Proteomes" id="UP001310386"/>
    </source>
</evidence>
<proteinExistence type="predicted"/>
<evidence type="ECO:0000256" key="1">
    <source>
        <dbReference type="ARBA" id="ARBA00004945"/>
    </source>
</evidence>
<evidence type="ECO:0000256" key="4">
    <source>
        <dbReference type="ARBA" id="ARBA00022801"/>
    </source>
</evidence>
<dbReference type="PANTHER" id="PTHR46832">
    <property type="entry name" value="5'-METHYLTHIOADENOSINE/S-ADENOSYLHOMOCYSTEINE NUCLEOSIDASE"/>
    <property type="match status" value="1"/>
</dbReference>
<dbReference type="NCBIfam" id="NF004079">
    <property type="entry name" value="PRK05584.1"/>
    <property type="match status" value="1"/>
</dbReference>
<evidence type="ECO:0000256" key="2">
    <source>
        <dbReference type="ARBA" id="ARBA00011974"/>
    </source>
</evidence>
<feature type="domain" description="Nucleoside phosphorylase" evidence="6">
    <location>
        <begin position="5"/>
        <end position="231"/>
    </location>
</feature>
<reference evidence="7" key="1">
    <citation type="submission" date="2023-12" db="EMBL/GenBank/DDBJ databases">
        <title>Fervidustalea candida gen. nov., sp. nov., a novel member of the family Paenibacillaceae isolated from a geothermal area.</title>
        <authorList>
            <person name="Li W.-J."/>
            <person name="Jiao J.-Y."/>
            <person name="Chen Y."/>
        </authorList>
    </citation>
    <scope>NUCLEOTIDE SEQUENCE</scope>
    <source>
        <strain evidence="7">SYSU GA230002</strain>
    </source>
</reference>
<dbReference type="CDD" id="cd09008">
    <property type="entry name" value="MTAN"/>
    <property type="match status" value="1"/>
</dbReference>
<evidence type="ECO:0000259" key="6">
    <source>
        <dbReference type="Pfam" id="PF01048"/>
    </source>
</evidence>
<evidence type="ECO:0000256" key="5">
    <source>
        <dbReference type="ARBA" id="ARBA00023167"/>
    </source>
</evidence>
<evidence type="ECO:0000256" key="3">
    <source>
        <dbReference type="ARBA" id="ARBA00022605"/>
    </source>
</evidence>
<dbReference type="EMBL" id="JAYJLD010000025">
    <property type="protein sequence ID" value="MEB3102937.1"/>
    <property type="molecule type" value="Genomic_DNA"/>
</dbReference>
<dbReference type="InterPro" id="IPR000845">
    <property type="entry name" value="Nucleoside_phosphorylase_d"/>
</dbReference>
<dbReference type="SUPFAM" id="SSF53167">
    <property type="entry name" value="Purine and uridine phosphorylases"/>
    <property type="match status" value="1"/>
</dbReference>
<dbReference type="InterPro" id="IPR035994">
    <property type="entry name" value="Nucleoside_phosphorylase_sf"/>
</dbReference>
<dbReference type="GO" id="GO:0008782">
    <property type="term" value="F:adenosylhomocysteine nucleosidase activity"/>
    <property type="evidence" value="ECO:0007669"/>
    <property type="project" value="UniProtKB-EC"/>
</dbReference>
<keyword evidence="4 7" id="KW-0378">Hydrolase</keyword>
<accession>A0ABU5ZL09</accession>
<evidence type="ECO:0000313" key="7">
    <source>
        <dbReference type="EMBL" id="MEB3102937.1"/>
    </source>
</evidence>
<dbReference type="Proteomes" id="UP001310386">
    <property type="component" value="Unassembled WGS sequence"/>
</dbReference>
<sequence length="234" mass="24990">MNLQKIGLIGAMDEEIGLIVSALQKENTTVKAGIQFHEGLFHGRRVVLCKSGVGKVNAAVCTQILIDRFGVDGILFTGVAGALDPGLNIGDIVISTECQQHDIDVTALGFPKGTIPFSEQSVFAADRGLVDLAYSVSESLFPGRSVKGRVLSGDQFIADRGKVIELHAEMNGACTEMEGAAVAQVCSMNEVPFVIIRSMSDKADGSAHVNFAEFTITASKHSFMIVEEMIRSLE</sequence>
<name>A0ABU5ZL09_9BACL</name>
<dbReference type="Gene3D" id="3.40.50.1580">
    <property type="entry name" value="Nucleoside phosphorylase domain"/>
    <property type="match status" value="1"/>
</dbReference>
<dbReference type="EC" id="3.2.2.9" evidence="2"/>
<keyword evidence="7" id="KW-0326">Glycosidase</keyword>
<dbReference type="NCBIfam" id="TIGR01704">
    <property type="entry name" value="MTA_SAH-Nsdase"/>
    <property type="match status" value="1"/>
</dbReference>
<dbReference type="PANTHER" id="PTHR46832:SF1">
    <property type="entry name" value="5'-METHYLTHIOADENOSINE_S-ADENOSYLHOMOCYSTEINE NUCLEOSIDASE"/>
    <property type="match status" value="1"/>
</dbReference>
<organism evidence="7 8">
    <name type="scientific">Ferviditalea candida</name>
    <dbReference type="NCBI Taxonomy" id="3108399"/>
    <lineage>
        <taxon>Bacteria</taxon>
        <taxon>Bacillati</taxon>
        <taxon>Bacillota</taxon>
        <taxon>Bacilli</taxon>
        <taxon>Bacillales</taxon>
        <taxon>Paenibacillaceae</taxon>
        <taxon>Ferviditalea</taxon>
    </lineage>
</organism>